<evidence type="ECO:0000313" key="7">
    <source>
        <dbReference type="Proteomes" id="UP001152797"/>
    </source>
</evidence>
<organism evidence="5">
    <name type="scientific">Cladocopium goreaui</name>
    <dbReference type="NCBI Taxonomy" id="2562237"/>
    <lineage>
        <taxon>Eukaryota</taxon>
        <taxon>Sar</taxon>
        <taxon>Alveolata</taxon>
        <taxon>Dinophyceae</taxon>
        <taxon>Suessiales</taxon>
        <taxon>Symbiodiniaceae</taxon>
        <taxon>Cladocopium</taxon>
    </lineage>
</organism>
<dbReference type="CDD" id="cd00590">
    <property type="entry name" value="RRM_SF"/>
    <property type="match status" value="5"/>
</dbReference>
<reference evidence="5" key="1">
    <citation type="submission" date="2022-10" db="EMBL/GenBank/DDBJ databases">
        <authorList>
            <person name="Chen Y."/>
            <person name="Dougan E. K."/>
            <person name="Chan C."/>
            <person name="Rhodes N."/>
            <person name="Thang M."/>
        </authorList>
    </citation>
    <scope>NUCLEOTIDE SEQUENCE</scope>
</reference>
<keyword evidence="7" id="KW-1185">Reference proteome</keyword>
<feature type="domain" description="RRM" evidence="4">
    <location>
        <begin position="560"/>
        <end position="639"/>
    </location>
</feature>
<feature type="domain" description="RRM" evidence="4">
    <location>
        <begin position="387"/>
        <end position="465"/>
    </location>
</feature>
<dbReference type="PRINTS" id="PR00961">
    <property type="entry name" value="HUDSXLRNA"/>
</dbReference>
<dbReference type="Gene3D" id="3.30.70.330">
    <property type="match status" value="5"/>
</dbReference>
<accession>A0A9P1GJ87</accession>
<dbReference type="EMBL" id="CAMXCT020005423">
    <property type="protein sequence ID" value="CAL1165689.1"/>
    <property type="molecule type" value="Genomic_DNA"/>
</dbReference>
<dbReference type="InterPro" id="IPR002343">
    <property type="entry name" value="Hud_Sxl_RNA"/>
</dbReference>
<feature type="domain" description="RRM" evidence="4">
    <location>
        <begin position="475"/>
        <end position="554"/>
    </location>
</feature>
<dbReference type="EMBL" id="CAMXCT030005423">
    <property type="protein sequence ID" value="CAL4799626.1"/>
    <property type="molecule type" value="Genomic_DNA"/>
</dbReference>
<sequence length="1112" mass="119462">MANSGCGNYIIGVNEGGRGAYIALNCGVCVAGGCNGCGGLCSCAGCGPTGCLAHGGAHTGGCPVRGNGFTGDACGVICLGAVPANRFNGCNGFNACNGCGACGSTGCNACNGNGCGGPVWGGMLVPMADGAGATESVPGQGREVSGGVAAPPENDAVAHTNVEPFAGNPEALEQENCEEKKQNRIKGKKGKDGAALAIIAGKTIEPEHSNLFVGNLHKDATEEELSQAFSQYGVVTACRVFVGGSRTCALVKMKSVEQAAKVVAAWGSGPWTVKFAEADVRGAKKASGPKAKGRETKKTPCNNLYVKGLPPSITEAHLRATFSKAGKVLEMKIMRSVDHKQDCAALIRMCSLEDAKNAIHLLDGTSPEAPAAPIYLSHYGKDPRSRDNLYVKGLPLDYTKEDLEEIFKPYGVVKRCRILSPPAKALDMAALVQMATVEQASHAMEALDGRPPRGLHEMHIHFAEKEVNHIENLSNNIYVKGLPLGIPDFQLRAVFSKYGKVVRLKVMEPTGENVDCAALVQMSSIPEAQEAVEALNGSSLSEAVSHIKVKYAGKDQRPGCNLYVTGLPLTTKESELRARFTQCGQVCRMRLLSQHGRTEAHALVEMMTMEEASLAIQKLNGSTLQGQFCPTLVVRFATNPVREEAMASAKVLPKKVREQLAAHERQQSKANPGEQFEPTGKLYCLPRNAERCMEIQVRQSGKRIECQWVGPYFGEGCKYISLCQSLVTLNEFYCVPYDASHVLKVDLEEDRFIQVGNEVCEDKVTKYATAAASRDWQGRIFAAPFMAPRVVHFILWTQVLEIDPRLGRVRELGVKIARNEKAEWWASAASPTTLKIYALPWDARQVLQIDPLKGTSKRIGPDLGGIPGKYGCAVVAADGCIYAPPYNARQILRISEKGEISLIGPDLGDSTEAPRKYCSVCQGPNRLLYAPPLYATRVLEINPGGASRLIGPSIGNGEALYACCGIGQDGRIYCAPLQAHRVLLIDPLDHEVEEIGIDLGKEAEKYSCIAAAPLGHMMYAAPRNARFFLEVDTKRCFVREVGKDLGAAKRKFTAILPGKPPKVDGPEQNAADGMGNWMKLGSQHVAGRYSVTNQSVNTPKLYRCSSPWTDCD</sequence>
<evidence type="ECO:0000256" key="2">
    <source>
        <dbReference type="ARBA" id="ARBA00022884"/>
    </source>
</evidence>
<dbReference type="GO" id="GO:1990904">
    <property type="term" value="C:ribonucleoprotein complex"/>
    <property type="evidence" value="ECO:0007669"/>
    <property type="project" value="InterPro"/>
</dbReference>
<dbReference type="InterPro" id="IPR035979">
    <property type="entry name" value="RBD_domain_sf"/>
</dbReference>
<proteinExistence type="predicted"/>
<dbReference type="PROSITE" id="PS50102">
    <property type="entry name" value="RRM"/>
    <property type="match status" value="5"/>
</dbReference>
<dbReference type="AlphaFoldDB" id="A0A9P1GJ87"/>
<comment type="caution">
    <text evidence="5">The sequence shown here is derived from an EMBL/GenBank/DDBJ whole genome shotgun (WGS) entry which is preliminary data.</text>
</comment>
<dbReference type="SUPFAM" id="SSF63829">
    <property type="entry name" value="Calcium-dependent phosphotriesterase"/>
    <property type="match status" value="1"/>
</dbReference>
<keyword evidence="1" id="KW-0677">Repeat</keyword>
<dbReference type="GO" id="GO:0003723">
    <property type="term" value="F:RNA binding"/>
    <property type="evidence" value="ECO:0007669"/>
    <property type="project" value="UniProtKB-UniRule"/>
</dbReference>
<evidence type="ECO:0000313" key="6">
    <source>
        <dbReference type="EMBL" id="CAL4799626.1"/>
    </source>
</evidence>
<name>A0A9P1GJ87_9DINO</name>
<dbReference type="OrthoDB" id="408770at2759"/>
<evidence type="ECO:0000259" key="4">
    <source>
        <dbReference type="PROSITE" id="PS50102"/>
    </source>
</evidence>
<keyword evidence="2 3" id="KW-0694">RNA-binding</keyword>
<reference evidence="6 7" key="2">
    <citation type="submission" date="2024-05" db="EMBL/GenBank/DDBJ databases">
        <authorList>
            <person name="Chen Y."/>
            <person name="Shah S."/>
            <person name="Dougan E. K."/>
            <person name="Thang M."/>
            <person name="Chan C."/>
        </authorList>
    </citation>
    <scope>NUCLEOTIDE SEQUENCE [LARGE SCALE GENOMIC DNA]</scope>
</reference>
<dbReference type="InterPro" id="IPR012677">
    <property type="entry name" value="Nucleotide-bd_a/b_plait_sf"/>
</dbReference>
<protein>
    <submittedName>
        <fullName evidence="6">Polyadenylate-binding protein 5 (PABP-5) (Poly(A)-binding protein 5)</fullName>
    </submittedName>
</protein>
<evidence type="ECO:0000256" key="1">
    <source>
        <dbReference type="ARBA" id="ARBA00022737"/>
    </source>
</evidence>
<dbReference type="Pfam" id="PF00076">
    <property type="entry name" value="RRM_1"/>
    <property type="match status" value="5"/>
</dbReference>
<dbReference type="EMBL" id="CAMXCT010005423">
    <property type="protein sequence ID" value="CAI4012314.1"/>
    <property type="molecule type" value="Genomic_DNA"/>
</dbReference>
<feature type="domain" description="RRM" evidence="4">
    <location>
        <begin position="302"/>
        <end position="365"/>
    </location>
</feature>
<evidence type="ECO:0000313" key="5">
    <source>
        <dbReference type="EMBL" id="CAI4012314.1"/>
    </source>
</evidence>
<evidence type="ECO:0000256" key="3">
    <source>
        <dbReference type="PROSITE-ProRule" id="PRU00176"/>
    </source>
</evidence>
<dbReference type="InterPro" id="IPR000504">
    <property type="entry name" value="RRM_dom"/>
</dbReference>
<feature type="domain" description="RRM" evidence="4">
    <location>
        <begin position="209"/>
        <end position="303"/>
    </location>
</feature>
<dbReference type="SUPFAM" id="SSF54928">
    <property type="entry name" value="RNA-binding domain, RBD"/>
    <property type="match status" value="3"/>
</dbReference>
<dbReference type="SMART" id="SM00360">
    <property type="entry name" value="RRM"/>
    <property type="match status" value="5"/>
</dbReference>
<dbReference type="PANTHER" id="PTHR24012">
    <property type="entry name" value="RNA BINDING PROTEIN"/>
    <property type="match status" value="1"/>
</dbReference>
<gene>
    <name evidence="5" type="ORF">C1SCF055_LOCUS37385</name>
</gene>
<dbReference type="Proteomes" id="UP001152797">
    <property type="component" value="Unassembled WGS sequence"/>
</dbReference>